<dbReference type="CDD" id="cd06579">
    <property type="entry name" value="TM_PBP1_transp_AraH_like"/>
    <property type="match status" value="1"/>
</dbReference>
<evidence type="ECO:0000256" key="7">
    <source>
        <dbReference type="ARBA" id="ARBA00023136"/>
    </source>
</evidence>
<proteinExistence type="predicted"/>
<keyword evidence="2" id="KW-0813">Transport</keyword>
<feature type="transmembrane region" description="Helical" evidence="8">
    <location>
        <begin position="106"/>
        <end position="122"/>
    </location>
</feature>
<dbReference type="OrthoDB" id="3676653at2"/>
<evidence type="ECO:0000256" key="4">
    <source>
        <dbReference type="ARBA" id="ARBA00022519"/>
    </source>
</evidence>
<comment type="caution">
    <text evidence="9">The sequence shown here is derived from an EMBL/GenBank/DDBJ whole genome shotgun (WGS) entry which is preliminary data.</text>
</comment>
<dbReference type="InterPro" id="IPR001851">
    <property type="entry name" value="ABC_transp_permease"/>
</dbReference>
<feature type="transmembrane region" description="Helical" evidence="8">
    <location>
        <begin position="129"/>
        <end position="149"/>
    </location>
</feature>
<keyword evidence="6 8" id="KW-1133">Transmembrane helix</keyword>
<evidence type="ECO:0000313" key="9">
    <source>
        <dbReference type="EMBL" id="KAB5605421.1"/>
    </source>
</evidence>
<dbReference type="GO" id="GO:0022857">
    <property type="term" value="F:transmembrane transporter activity"/>
    <property type="evidence" value="ECO:0007669"/>
    <property type="project" value="InterPro"/>
</dbReference>
<feature type="transmembrane region" description="Helical" evidence="8">
    <location>
        <begin position="71"/>
        <end position="94"/>
    </location>
</feature>
<feature type="transmembrane region" description="Helical" evidence="8">
    <location>
        <begin position="305"/>
        <end position="323"/>
    </location>
</feature>
<dbReference type="Proteomes" id="UP000326336">
    <property type="component" value="Unassembled WGS sequence"/>
</dbReference>
<comment type="subcellular location">
    <subcellularLocation>
        <location evidence="1">Cell membrane</location>
        <topology evidence="1">Multi-pass membrane protein</topology>
    </subcellularLocation>
</comment>
<accession>A0A5N5RFB0</accession>
<dbReference type="RefSeq" id="WP_151917451.1">
    <property type="nucleotide sequence ID" value="NZ_RQSP01000045.1"/>
</dbReference>
<gene>
    <name evidence="9" type="ORF">EHS19_09185</name>
</gene>
<organism evidence="9 10">
    <name type="scientific">Bifidobacterium jacchi</name>
    <dbReference type="NCBI Taxonomy" id="2490545"/>
    <lineage>
        <taxon>Bacteria</taxon>
        <taxon>Bacillati</taxon>
        <taxon>Actinomycetota</taxon>
        <taxon>Actinomycetes</taxon>
        <taxon>Bifidobacteriales</taxon>
        <taxon>Bifidobacteriaceae</taxon>
        <taxon>Bifidobacterium</taxon>
    </lineage>
</organism>
<dbReference type="AlphaFoldDB" id="A0A5N5RFB0"/>
<sequence>MSSATTQPTTAASAASGISADARADGRAGAHADSYGARRLIRFMPLVVLLGILALLVVGNPRIAGPSNLSAIAVAAVPSALIAIGLAIIIAAAGDDVINGGIDLSLPNQAVIAAAIIALLLARGFAFPVALLAGVAVALAVGALNSFLIVTLGMIPILATLATSVFVGGATRAVTTNRRIEVTDPFIIALRDDAWLGVPVVIWFAVAVVVLASLFFHHTRYGLRIQAVGGNREFASSSGVKPGLYTLLAFLIASLLAGLAATTLLARASGWSSGSEDQLLLDMLLAAYLAPVFSARFIYTPLGAAIGALLTAALSNALVLGGIDNSLIDGAKGLLILMVIGASALARKD</sequence>
<dbReference type="EMBL" id="RQSP01000045">
    <property type="protein sequence ID" value="KAB5605421.1"/>
    <property type="molecule type" value="Genomic_DNA"/>
</dbReference>
<feature type="transmembrane region" description="Helical" evidence="8">
    <location>
        <begin position="194"/>
        <end position="216"/>
    </location>
</feature>
<dbReference type="PANTHER" id="PTHR32196">
    <property type="entry name" value="ABC TRANSPORTER PERMEASE PROTEIN YPHD-RELATED-RELATED"/>
    <property type="match status" value="1"/>
</dbReference>
<feature type="transmembrane region" description="Helical" evidence="8">
    <location>
        <begin position="330"/>
        <end position="346"/>
    </location>
</feature>
<evidence type="ECO:0000256" key="3">
    <source>
        <dbReference type="ARBA" id="ARBA00022475"/>
    </source>
</evidence>
<keyword evidence="10" id="KW-1185">Reference proteome</keyword>
<keyword evidence="5 8" id="KW-0812">Transmembrane</keyword>
<evidence type="ECO:0000256" key="8">
    <source>
        <dbReference type="SAM" id="Phobius"/>
    </source>
</evidence>
<feature type="transmembrane region" description="Helical" evidence="8">
    <location>
        <begin position="244"/>
        <end position="267"/>
    </location>
</feature>
<evidence type="ECO:0000256" key="1">
    <source>
        <dbReference type="ARBA" id="ARBA00004651"/>
    </source>
</evidence>
<keyword evidence="7 8" id="KW-0472">Membrane</keyword>
<reference evidence="9 10" key="1">
    <citation type="journal article" date="2019" name="Int. J. Syst. Evol. Microbiol.">
        <title>Bifidobacterium jacchi sp. nov., isolated from the faeces of a baby common marmoset (Callithrix jacchus).</title>
        <authorList>
            <person name="Modesto M."/>
            <person name="Watanabe K."/>
            <person name="Arita M."/>
            <person name="Satti M."/>
            <person name="Oki K."/>
            <person name="Sciavilla P."/>
            <person name="Patavino C."/>
            <person name="Camma C."/>
            <person name="Michelini S."/>
            <person name="Sgorbati B."/>
            <person name="Mattarelli P."/>
        </authorList>
    </citation>
    <scope>NUCLEOTIDE SEQUENCE [LARGE SCALE GENOMIC DNA]</scope>
    <source>
        <strain evidence="9 10">MRM 9.3</strain>
    </source>
</reference>
<dbReference type="GO" id="GO:0005886">
    <property type="term" value="C:plasma membrane"/>
    <property type="evidence" value="ECO:0007669"/>
    <property type="project" value="UniProtKB-SubCell"/>
</dbReference>
<evidence type="ECO:0000313" key="10">
    <source>
        <dbReference type="Proteomes" id="UP000326336"/>
    </source>
</evidence>
<feature type="transmembrane region" description="Helical" evidence="8">
    <location>
        <begin position="40"/>
        <end position="59"/>
    </location>
</feature>
<evidence type="ECO:0000256" key="6">
    <source>
        <dbReference type="ARBA" id="ARBA00022989"/>
    </source>
</evidence>
<dbReference type="Pfam" id="PF02653">
    <property type="entry name" value="BPD_transp_2"/>
    <property type="match status" value="1"/>
</dbReference>
<name>A0A5N5RFB0_9BIFI</name>
<evidence type="ECO:0000256" key="2">
    <source>
        <dbReference type="ARBA" id="ARBA00022448"/>
    </source>
</evidence>
<keyword evidence="3" id="KW-1003">Cell membrane</keyword>
<dbReference type="PANTHER" id="PTHR32196:SF21">
    <property type="entry name" value="ABC TRANSPORTER PERMEASE PROTEIN YPHD-RELATED"/>
    <property type="match status" value="1"/>
</dbReference>
<evidence type="ECO:0000256" key="5">
    <source>
        <dbReference type="ARBA" id="ARBA00022692"/>
    </source>
</evidence>
<keyword evidence="4" id="KW-0997">Cell inner membrane</keyword>
<protein>
    <submittedName>
        <fullName evidence="9">ABC transporter permease</fullName>
    </submittedName>
</protein>